<feature type="domain" description="Calcineurin-like phosphoesterase" evidence="2">
    <location>
        <begin position="72"/>
        <end position="245"/>
    </location>
</feature>
<gene>
    <name evidence="3" type="ORF">AA0113_g97</name>
</gene>
<dbReference type="PANTHER" id="PTHR12905">
    <property type="entry name" value="METALLOPHOSPHOESTERASE"/>
    <property type="match status" value="1"/>
</dbReference>
<evidence type="ECO:0000256" key="1">
    <source>
        <dbReference type="SAM" id="Phobius"/>
    </source>
</evidence>
<accession>A0A4Q4SST2</accession>
<dbReference type="CDD" id="cd07379">
    <property type="entry name" value="MPP_239FB"/>
    <property type="match status" value="1"/>
</dbReference>
<evidence type="ECO:0000259" key="2">
    <source>
        <dbReference type="Pfam" id="PF00149"/>
    </source>
</evidence>
<dbReference type="GO" id="GO:0016787">
    <property type="term" value="F:hydrolase activity"/>
    <property type="evidence" value="ECO:0007669"/>
    <property type="project" value="InterPro"/>
</dbReference>
<dbReference type="AlphaFoldDB" id="A0A4Q4SST2"/>
<dbReference type="SUPFAM" id="SSF56300">
    <property type="entry name" value="Metallo-dependent phosphatases"/>
    <property type="match status" value="1"/>
</dbReference>
<sequence length="323" mass="36765">MNTNTKSAFGKNNIFAPESPSIWQHLQRNPLLIAAQWLYAHRPLIVIPRPTFGIPVKVVCISDTHHEKPHVPNGDILIHSGDMTINGTFEETQLQLGWLNNLPHHHKIVIAGNHDLLLDQSFFHRNPRLAGPNNDERKMKELKWGNVVYLNNELRTFHIRDCTVRVYGSPMTPQYGNWAFQYPENEDKWCNTIPESTDILVTHGPAKGHLDSSPSNPTYLQGCVHLQRELWRAKPRLHVCGHIHSARGVERRSWEWLEWSYDTVRRGEGRVGTMLIILASWVGAWVLYALGRENRGVMTSVNAAVAGDWGLAEGKKTLIVDLV</sequence>
<keyword evidence="4" id="KW-1185">Reference proteome</keyword>
<protein>
    <recommendedName>
        <fullName evidence="2">Calcineurin-like phosphoesterase domain-containing protein</fullName>
    </recommendedName>
</protein>
<proteinExistence type="predicted"/>
<dbReference type="InterPro" id="IPR004843">
    <property type="entry name" value="Calcineurin-like_PHP"/>
</dbReference>
<dbReference type="Proteomes" id="UP000293823">
    <property type="component" value="Unassembled WGS sequence"/>
</dbReference>
<dbReference type="Gene3D" id="3.60.21.10">
    <property type="match status" value="1"/>
</dbReference>
<keyword evidence="1" id="KW-0812">Transmembrane</keyword>
<dbReference type="OrthoDB" id="630188at2759"/>
<keyword evidence="1" id="KW-1133">Transmembrane helix</keyword>
<name>A0A4Q4SST2_9PLEO</name>
<dbReference type="Pfam" id="PF00149">
    <property type="entry name" value="Metallophos"/>
    <property type="match status" value="1"/>
</dbReference>
<dbReference type="PANTHER" id="PTHR12905:SF18">
    <property type="entry name" value="ESTER HYDROLASE, PUTATIVE (AFU_ORTHOLOGUE AFUA_4G03130)-RELATED"/>
    <property type="match status" value="1"/>
</dbReference>
<dbReference type="InterPro" id="IPR029052">
    <property type="entry name" value="Metallo-depent_PP-like"/>
</dbReference>
<organism evidence="3 4">
    <name type="scientific">Alternaria arborescens</name>
    <dbReference type="NCBI Taxonomy" id="156630"/>
    <lineage>
        <taxon>Eukaryota</taxon>
        <taxon>Fungi</taxon>
        <taxon>Dikarya</taxon>
        <taxon>Ascomycota</taxon>
        <taxon>Pezizomycotina</taxon>
        <taxon>Dothideomycetes</taxon>
        <taxon>Pleosporomycetidae</taxon>
        <taxon>Pleosporales</taxon>
        <taxon>Pleosporineae</taxon>
        <taxon>Pleosporaceae</taxon>
        <taxon>Alternaria</taxon>
        <taxon>Alternaria sect. Alternaria</taxon>
    </lineage>
</organism>
<dbReference type="InterPro" id="IPR051693">
    <property type="entry name" value="UPF0046_metallophosphoest"/>
</dbReference>
<evidence type="ECO:0000313" key="3">
    <source>
        <dbReference type="EMBL" id="RYO73443.1"/>
    </source>
</evidence>
<dbReference type="EMBL" id="PEJP01000001">
    <property type="protein sequence ID" value="RYO73443.1"/>
    <property type="molecule type" value="Genomic_DNA"/>
</dbReference>
<reference evidence="4" key="1">
    <citation type="journal article" date="2019" name="bioRxiv">
        <title>Genomics, evolutionary history and diagnostics of the Alternaria alternata species group including apple and Asian pear pathotypes.</title>
        <authorList>
            <person name="Armitage A.D."/>
            <person name="Cockerton H.M."/>
            <person name="Sreenivasaprasad S."/>
            <person name="Woodhall J.W."/>
            <person name="Lane C.R."/>
            <person name="Harrison R.J."/>
            <person name="Clarkson J.P."/>
        </authorList>
    </citation>
    <scope>NUCLEOTIDE SEQUENCE [LARGE SCALE GENOMIC DNA]</scope>
    <source>
        <strain evidence="4">RGR 97.0016</strain>
    </source>
</reference>
<feature type="transmembrane region" description="Helical" evidence="1">
    <location>
        <begin position="271"/>
        <end position="290"/>
    </location>
</feature>
<keyword evidence="1" id="KW-0472">Membrane</keyword>
<evidence type="ECO:0000313" key="4">
    <source>
        <dbReference type="Proteomes" id="UP000293823"/>
    </source>
</evidence>
<comment type="caution">
    <text evidence="3">The sequence shown here is derived from an EMBL/GenBank/DDBJ whole genome shotgun (WGS) entry which is preliminary data.</text>
</comment>